<dbReference type="Gene3D" id="1.10.10.2840">
    <property type="entry name" value="PucR C-terminal helix-turn-helix domain"/>
    <property type="match status" value="1"/>
</dbReference>
<evidence type="ECO:0000256" key="1">
    <source>
        <dbReference type="ARBA" id="ARBA00006754"/>
    </source>
</evidence>
<evidence type="ECO:0000259" key="3">
    <source>
        <dbReference type="Pfam" id="PF13556"/>
    </source>
</evidence>
<sequence>MKSRELSPRVRDLIREAARVALNPSQQWLEEFDRAMLAAAPPIAENPDLATVISRANRANLRHFAASNLRNPGDPVPANLGAEPLRMARDLVRLGLDTLALDVYRVGQNVAWQRWTDIVFGLTTDPQELRELLDVPFRSAAAFIDTTLAGIAAQMELEHHELSRNICAERRRIVELLLNGAPISRDSAESWLGYPLDRSHTAAIIWSDRPNGDHRDLDRAVDAFCNAVGCASSLAIMSAATTRWVWVRDVDVFDCSQIRQVMRELPHVRIAIGTTEPGVDGFRRSRRDAPTAARMLIRLRSPQQVAFFGDVEMIALLTENPDGADEFIKNTLGDFEEASPALQHTLLTFISQQCNASRAARLLYTHRNTLMHRLETAQRLLPKPLEDTTVRVAVALEVLQWRSKQPGNPAASGAGKPDDRTPPEQRP</sequence>
<dbReference type="InterPro" id="IPR025736">
    <property type="entry name" value="PucR_C-HTH_dom"/>
</dbReference>
<reference evidence="5 6" key="1">
    <citation type="submission" date="2016-08" db="EMBL/GenBank/DDBJ databases">
        <title>Complete genome sequence of Mycobacterium shinshuense, a subspecies of M. ulcerans.</title>
        <authorList>
            <person name="Yoshida M."/>
            <person name="Ogura Y."/>
            <person name="Hayashi T."/>
            <person name="Hoshino Y."/>
        </authorList>
    </citation>
    <scope>NUCLEOTIDE SEQUENCE [LARGE SCALE GENOMIC DNA]</scope>
    <source>
        <strain evidence="6">ATCC 33728</strain>
    </source>
</reference>
<dbReference type="RefSeq" id="WP_096371023.1">
    <property type="nucleotide sequence ID" value="NZ_AP017624.1"/>
</dbReference>
<organism evidence="5 6">
    <name type="scientific">Mycobacterium ulcerans subsp. shinshuense</name>
    <dbReference type="NCBI Taxonomy" id="1124626"/>
    <lineage>
        <taxon>Bacteria</taxon>
        <taxon>Bacillati</taxon>
        <taxon>Actinomycetota</taxon>
        <taxon>Actinomycetes</taxon>
        <taxon>Mycobacteriales</taxon>
        <taxon>Mycobacteriaceae</taxon>
        <taxon>Mycobacterium</taxon>
        <taxon>Mycobacterium ulcerans group</taxon>
    </lineage>
</organism>
<evidence type="ECO:0008006" key="7">
    <source>
        <dbReference type="Google" id="ProtNLM"/>
    </source>
</evidence>
<protein>
    <recommendedName>
        <fullName evidence="7">Transcriptional activator protein</fullName>
    </recommendedName>
</protein>
<comment type="similarity">
    <text evidence="1">Belongs to the CdaR family.</text>
</comment>
<dbReference type="Pfam" id="PF13556">
    <property type="entry name" value="HTH_30"/>
    <property type="match status" value="1"/>
</dbReference>
<feature type="compositionally biased region" description="Basic and acidic residues" evidence="2">
    <location>
        <begin position="416"/>
        <end position="427"/>
    </location>
</feature>
<feature type="region of interest" description="Disordered" evidence="2">
    <location>
        <begin position="403"/>
        <end position="427"/>
    </location>
</feature>
<dbReference type="PANTHER" id="PTHR33744">
    <property type="entry name" value="CARBOHYDRATE DIACID REGULATOR"/>
    <property type="match status" value="1"/>
</dbReference>
<dbReference type="EMBL" id="AP017624">
    <property type="protein sequence ID" value="BAV41992.1"/>
    <property type="molecule type" value="Genomic_DNA"/>
</dbReference>
<gene>
    <name evidence="5" type="ORF">SHTP_2919</name>
</gene>
<proteinExistence type="inferred from homology"/>
<feature type="domain" description="CdaR GGDEF-like" evidence="4">
    <location>
        <begin position="189"/>
        <end position="295"/>
    </location>
</feature>
<evidence type="ECO:0000313" key="5">
    <source>
        <dbReference type="EMBL" id="BAV41992.1"/>
    </source>
</evidence>
<dbReference type="InterPro" id="IPR042070">
    <property type="entry name" value="PucR_C-HTH_sf"/>
</dbReference>
<accession>A0A1B4Y4M0</accession>
<dbReference type="Pfam" id="PF17853">
    <property type="entry name" value="GGDEF_2"/>
    <property type="match status" value="1"/>
</dbReference>
<name>A0A1B4Y4M0_MYCUL</name>
<evidence type="ECO:0000256" key="2">
    <source>
        <dbReference type="SAM" id="MobiDB-lite"/>
    </source>
</evidence>
<dbReference type="AlphaFoldDB" id="A0A1B4Y4M0"/>
<evidence type="ECO:0000313" key="6">
    <source>
        <dbReference type="Proteomes" id="UP000218067"/>
    </source>
</evidence>
<feature type="domain" description="PucR C-terminal helix-turn-helix" evidence="3">
    <location>
        <begin position="342"/>
        <end position="397"/>
    </location>
</feature>
<dbReference type="PANTHER" id="PTHR33744:SF1">
    <property type="entry name" value="DNA-BINDING TRANSCRIPTIONAL ACTIVATOR ADER"/>
    <property type="match status" value="1"/>
</dbReference>
<dbReference type="Proteomes" id="UP000218067">
    <property type="component" value="Chromosome"/>
</dbReference>
<dbReference type="InterPro" id="IPR041522">
    <property type="entry name" value="CdaR_GGDEF"/>
</dbReference>
<evidence type="ECO:0000259" key="4">
    <source>
        <dbReference type="Pfam" id="PF17853"/>
    </source>
</evidence>
<dbReference type="GeneID" id="93437515"/>
<dbReference type="InterPro" id="IPR051448">
    <property type="entry name" value="CdaR-like_regulators"/>
</dbReference>